<keyword evidence="7" id="KW-0227">DNA damage</keyword>
<comment type="similarity">
    <text evidence="3">Belongs to the XPG/RAD2 endonuclease family. XPG subfamily.</text>
</comment>
<proteinExistence type="inferred from homology"/>
<dbReference type="GO" id="GO:0046872">
    <property type="term" value="F:metal ion binding"/>
    <property type="evidence" value="ECO:0007669"/>
    <property type="project" value="UniProtKB-KW"/>
</dbReference>
<evidence type="ECO:0000313" key="17">
    <source>
        <dbReference type="Proteomes" id="UP000243052"/>
    </source>
</evidence>
<dbReference type="AlphaFoldDB" id="A0A120K1X8"/>
<evidence type="ECO:0000256" key="6">
    <source>
        <dbReference type="ARBA" id="ARBA00022759"/>
    </source>
</evidence>
<dbReference type="Gene3D" id="1.10.150.20">
    <property type="entry name" value="5' to 3' exonuclease, C-terminal subdomain"/>
    <property type="match status" value="1"/>
</dbReference>
<protein>
    <submittedName>
        <fullName evidence="16">HCL292Cp</fullName>
    </submittedName>
</protein>
<evidence type="ECO:0000259" key="15">
    <source>
        <dbReference type="SMART" id="SM00485"/>
    </source>
</evidence>
<evidence type="ECO:0000256" key="4">
    <source>
        <dbReference type="ARBA" id="ARBA00022722"/>
    </source>
</evidence>
<feature type="region of interest" description="Disordered" evidence="13">
    <location>
        <begin position="445"/>
        <end position="468"/>
    </location>
</feature>
<dbReference type="InterPro" id="IPR001044">
    <property type="entry name" value="XPG/Rad2_eukaryotes"/>
</dbReference>
<dbReference type="PANTHER" id="PTHR16171:SF7">
    <property type="entry name" value="DNA REPAIR PROTEIN RAD2"/>
    <property type="match status" value="1"/>
</dbReference>
<dbReference type="EMBL" id="CP014243">
    <property type="protein sequence ID" value="AMD19859.1"/>
    <property type="molecule type" value="Genomic_DNA"/>
</dbReference>
<evidence type="ECO:0000256" key="5">
    <source>
        <dbReference type="ARBA" id="ARBA00022723"/>
    </source>
</evidence>
<dbReference type="SMART" id="SM00279">
    <property type="entry name" value="HhH2"/>
    <property type="match status" value="1"/>
</dbReference>
<dbReference type="Pfam" id="PF00752">
    <property type="entry name" value="XPG_N"/>
    <property type="match status" value="1"/>
</dbReference>
<gene>
    <name evidence="16" type="ORF">AW171_hschr31713</name>
</gene>
<comment type="cofactor">
    <cofactor evidence="1">
        <name>Mg(2+)</name>
        <dbReference type="ChEBI" id="CHEBI:18420"/>
    </cofactor>
</comment>
<dbReference type="SUPFAM" id="SSF47807">
    <property type="entry name" value="5' to 3' exonuclease, C-terminal subdomain"/>
    <property type="match status" value="1"/>
</dbReference>
<evidence type="ECO:0000256" key="9">
    <source>
        <dbReference type="ARBA" id="ARBA00022842"/>
    </source>
</evidence>
<keyword evidence="5" id="KW-0479">Metal-binding</keyword>
<dbReference type="CDD" id="cd09868">
    <property type="entry name" value="PIN_XPG_RAD2"/>
    <property type="match status" value="2"/>
</dbReference>
<feature type="compositionally biased region" description="Acidic residues" evidence="13">
    <location>
        <begin position="326"/>
        <end position="340"/>
    </location>
</feature>
<keyword evidence="8" id="KW-0378">Hydrolase</keyword>
<accession>A0A120K1X8</accession>
<keyword evidence="4" id="KW-0540">Nuclease</keyword>
<evidence type="ECO:0000256" key="3">
    <source>
        <dbReference type="ARBA" id="ARBA00005283"/>
    </source>
</evidence>
<feature type="region of interest" description="Disordered" evidence="13">
    <location>
        <begin position="115"/>
        <end position="135"/>
    </location>
</feature>
<feature type="region of interest" description="Disordered" evidence="13">
    <location>
        <begin position="305"/>
        <end position="345"/>
    </location>
</feature>
<dbReference type="PROSITE" id="PS00841">
    <property type="entry name" value="XPG_1"/>
    <property type="match status" value="1"/>
</dbReference>
<evidence type="ECO:0000256" key="11">
    <source>
        <dbReference type="ARBA" id="ARBA00023242"/>
    </source>
</evidence>
<keyword evidence="17" id="KW-1185">Reference proteome</keyword>
<dbReference type="Pfam" id="PF00867">
    <property type="entry name" value="XPG_I"/>
    <property type="match status" value="1"/>
</dbReference>
<sequence length="944" mass="107400">MGVQSLWEILGPTARPVRLESLSNMKMAVDASIWIYQFLKAARDKDGNRLLHAHVVGFFRRICKLLYFGIRPVFVFDGGAPLLKRETIRLRKERRQGKRESANVRAKKLLAMQIHRESSGHEQSPKKESSTKSVVFRPSDEYELPQIPGFAYDESDTRISPADEYKAIMQSLDDLEGIDIESINPASREFDELPKSTQYMILSASRLRSRLRMGYSKEQLEHLFPDSMEFSKFQIDRVKRRNFFTQKLMDITGMHDGGAKKGDYTNRIAGQKGREYKLTKTDTGWALSLGEQDGSEASRAIVVHDPLSSTHTGSRKQPKNDSDKGSDDEEEDIEWEDIDVDPNSQEKEVDYSLRAAYLPNAKTIDGAAGSQSFLDTRAGDTSTKSTTLATQKLPRHVEVVDEESDEDEYLDHLQEIQMMEEIQKSRNVEKARAKAPEDIAVRQPAVVESKKAAPAQNTDEVDRRRETDAQRQAEIDERFKMLPLTNADGDLIEPPNFTLEKESFLFESKPKEQPKESSEEKKVIPEVPLWFQSSSVENAHKAPLTSQVESPDVRSDFGIHPARSSSDLEVNSDDDSVIEVIEDNAVTAENTPIPETIPASETEPATRDSVEHGATDAESILDYYISENEEEELVEQLGKEQEDYNFFRKTLNPNLASTAFIEDEIYEKAVKDKRDADEVTPDMVRDIQELLSRFGIPFITAPMEAEAQCAELLSQKLVDAIITDDSDIFLFGGSKVYKNMFHEKNYVEYYNANAISAELGLDRDKFIAIAQLLGSDYTTGVKGVGKVAAMEILAEYGDLESFRNWYNENQFDKVKLQQESSFQKSLRKKLVKNEVVLDESFPSIAVREAYLNPVVDHDPTKFVWGMPNLDRLRSYMHEHVNWSIEKSDEILIPLIKDLNDKKKTGTQTTLVEFFPTRLLETEKKLKLGKRFQEATGRLKKRRTK</sequence>
<reference evidence="16 17" key="1">
    <citation type="submission" date="2016-01" db="EMBL/GenBank/DDBJ databases">
        <title>Genome sequence of the yeast Holleya sinecauda.</title>
        <authorList>
            <person name="Dietrich F.S."/>
        </authorList>
    </citation>
    <scope>NUCLEOTIDE SEQUENCE [LARGE SCALE GENOMIC DNA]</scope>
    <source>
        <strain evidence="16 17">ATCC 58844</strain>
    </source>
</reference>
<evidence type="ECO:0000259" key="14">
    <source>
        <dbReference type="SMART" id="SM00484"/>
    </source>
</evidence>
<dbReference type="PROSITE" id="PS00842">
    <property type="entry name" value="XPG_2"/>
    <property type="match status" value="1"/>
</dbReference>
<evidence type="ECO:0000256" key="12">
    <source>
        <dbReference type="ARBA" id="ARBA00038112"/>
    </source>
</evidence>
<dbReference type="GO" id="GO:0003697">
    <property type="term" value="F:single-stranded DNA binding"/>
    <property type="evidence" value="ECO:0007669"/>
    <property type="project" value="InterPro"/>
</dbReference>
<dbReference type="GO" id="GO:0005634">
    <property type="term" value="C:nucleus"/>
    <property type="evidence" value="ECO:0007669"/>
    <property type="project" value="UniProtKB-SubCell"/>
</dbReference>
<dbReference type="InterPro" id="IPR008918">
    <property type="entry name" value="HhH2"/>
</dbReference>
<dbReference type="InterPro" id="IPR029060">
    <property type="entry name" value="PIN-like_dom_sf"/>
</dbReference>
<dbReference type="OrthoDB" id="31113at2759"/>
<dbReference type="Proteomes" id="UP000243052">
    <property type="component" value="Chromosome iii"/>
</dbReference>
<dbReference type="InterPro" id="IPR036279">
    <property type="entry name" value="5-3_exonuclease_C_sf"/>
</dbReference>
<keyword evidence="6" id="KW-0255">Endonuclease</keyword>
<dbReference type="SMART" id="SM00484">
    <property type="entry name" value="XPGI"/>
    <property type="match status" value="1"/>
</dbReference>
<evidence type="ECO:0000256" key="7">
    <source>
        <dbReference type="ARBA" id="ARBA00022763"/>
    </source>
</evidence>
<dbReference type="SMART" id="SM00485">
    <property type="entry name" value="XPGN"/>
    <property type="match status" value="1"/>
</dbReference>
<dbReference type="InterPro" id="IPR006085">
    <property type="entry name" value="XPG_DNA_repair_N"/>
</dbReference>
<comment type="similarity">
    <text evidence="12">Belongs to the XPG/RAD2 endonuclease family. GEN subfamily.</text>
</comment>
<dbReference type="RefSeq" id="XP_017986855.1">
    <property type="nucleotide sequence ID" value="XM_018131257.1"/>
</dbReference>
<dbReference type="CDD" id="cd09904">
    <property type="entry name" value="H3TH_XPG"/>
    <property type="match status" value="1"/>
</dbReference>
<dbReference type="SUPFAM" id="SSF88723">
    <property type="entry name" value="PIN domain-like"/>
    <property type="match status" value="1"/>
</dbReference>
<keyword evidence="10" id="KW-0234">DNA repair</keyword>
<dbReference type="GO" id="GO:0006289">
    <property type="term" value="P:nucleotide-excision repair"/>
    <property type="evidence" value="ECO:0007669"/>
    <property type="project" value="InterPro"/>
</dbReference>
<keyword evidence="9" id="KW-0460">Magnesium</keyword>
<evidence type="ECO:0000256" key="1">
    <source>
        <dbReference type="ARBA" id="ARBA00001946"/>
    </source>
</evidence>
<dbReference type="PRINTS" id="PR00853">
    <property type="entry name" value="XPGRADSUPER"/>
</dbReference>
<dbReference type="InterPro" id="IPR019974">
    <property type="entry name" value="XPG_CS"/>
</dbReference>
<evidence type="ECO:0000256" key="2">
    <source>
        <dbReference type="ARBA" id="ARBA00004123"/>
    </source>
</evidence>
<dbReference type="PRINTS" id="PR00066">
    <property type="entry name" value="XRODRMPGMNTG"/>
</dbReference>
<dbReference type="PANTHER" id="PTHR16171">
    <property type="entry name" value="DNA REPAIR PROTEIN COMPLEMENTING XP-G CELLS-RELATED"/>
    <property type="match status" value="1"/>
</dbReference>
<feature type="domain" description="XPG N-terminal" evidence="15">
    <location>
        <begin position="1"/>
        <end position="98"/>
    </location>
</feature>
<dbReference type="FunFam" id="1.10.150.20:FF:000030">
    <property type="entry name" value="Flap endonuclease GEN-like 1"/>
    <property type="match status" value="1"/>
</dbReference>
<organism evidence="16 17">
    <name type="scientific">Eremothecium sinecaudum</name>
    <dbReference type="NCBI Taxonomy" id="45286"/>
    <lineage>
        <taxon>Eukaryota</taxon>
        <taxon>Fungi</taxon>
        <taxon>Dikarya</taxon>
        <taxon>Ascomycota</taxon>
        <taxon>Saccharomycotina</taxon>
        <taxon>Saccharomycetes</taxon>
        <taxon>Saccharomycetales</taxon>
        <taxon>Saccharomycetaceae</taxon>
        <taxon>Eremothecium</taxon>
    </lineage>
</organism>
<dbReference type="InterPro" id="IPR006086">
    <property type="entry name" value="XPG-I_dom"/>
</dbReference>
<dbReference type="Gene3D" id="3.40.50.1010">
    <property type="entry name" value="5'-nuclease"/>
    <property type="match status" value="2"/>
</dbReference>
<evidence type="ECO:0000256" key="8">
    <source>
        <dbReference type="ARBA" id="ARBA00022801"/>
    </source>
</evidence>
<feature type="compositionally biased region" description="Basic and acidic residues" evidence="13">
    <location>
        <begin position="115"/>
        <end position="130"/>
    </location>
</feature>
<name>A0A120K1X8_9SACH</name>
<evidence type="ECO:0000256" key="10">
    <source>
        <dbReference type="ARBA" id="ARBA00023204"/>
    </source>
</evidence>
<dbReference type="GeneID" id="28723077"/>
<evidence type="ECO:0000256" key="13">
    <source>
        <dbReference type="SAM" id="MobiDB-lite"/>
    </source>
</evidence>
<dbReference type="InterPro" id="IPR006084">
    <property type="entry name" value="XPG/Rad2"/>
</dbReference>
<dbReference type="GO" id="GO:0048256">
    <property type="term" value="F:flap endonuclease activity"/>
    <property type="evidence" value="ECO:0007669"/>
    <property type="project" value="UniProtKB-ARBA"/>
</dbReference>
<dbReference type="STRING" id="45286.A0A120K1X8"/>
<evidence type="ECO:0000313" key="16">
    <source>
        <dbReference type="EMBL" id="AMD19859.1"/>
    </source>
</evidence>
<feature type="domain" description="XPG-I" evidence="14">
    <location>
        <begin position="692"/>
        <end position="761"/>
    </location>
</feature>
<keyword evidence="11" id="KW-0539">Nucleus</keyword>
<comment type="subcellular location">
    <subcellularLocation>
        <location evidence="2">Nucleus</location>
    </subcellularLocation>
</comment>